<feature type="region of interest" description="Disordered" evidence="1">
    <location>
        <begin position="1"/>
        <end position="29"/>
    </location>
</feature>
<dbReference type="SUPFAM" id="SSF140383">
    <property type="entry name" value="BSD domain-like"/>
    <property type="match status" value="1"/>
</dbReference>
<reference evidence="3 4" key="1">
    <citation type="submission" date="2015-12" db="EMBL/GenBank/DDBJ databases">
        <title>Draft genome sequence of Moniliophthora roreri, the causal agent of frosty pod rot of cacao.</title>
        <authorList>
            <person name="Aime M.C."/>
            <person name="Diaz-Valderrama J.R."/>
            <person name="Kijpornyongpan T."/>
            <person name="Phillips-Mora W."/>
        </authorList>
    </citation>
    <scope>NUCLEOTIDE SEQUENCE [LARGE SCALE GENOMIC DNA]</scope>
    <source>
        <strain evidence="3 4">MCA 2952</strain>
    </source>
</reference>
<dbReference type="Pfam" id="PF03909">
    <property type="entry name" value="BSD"/>
    <property type="match status" value="1"/>
</dbReference>
<organism evidence="3 4">
    <name type="scientific">Moniliophthora roreri</name>
    <name type="common">Frosty pod rot fungus</name>
    <name type="synonym">Monilia roreri</name>
    <dbReference type="NCBI Taxonomy" id="221103"/>
    <lineage>
        <taxon>Eukaryota</taxon>
        <taxon>Fungi</taxon>
        <taxon>Dikarya</taxon>
        <taxon>Basidiomycota</taxon>
        <taxon>Agaricomycotina</taxon>
        <taxon>Agaricomycetes</taxon>
        <taxon>Agaricomycetidae</taxon>
        <taxon>Agaricales</taxon>
        <taxon>Marasmiineae</taxon>
        <taxon>Marasmiaceae</taxon>
        <taxon>Moniliophthora</taxon>
    </lineage>
</organism>
<evidence type="ECO:0000313" key="3">
    <source>
        <dbReference type="EMBL" id="KTB35681.1"/>
    </source>
</evidence>
<dbReference type="InterPro" id="IPR051494">
    <property type="entry name" value="BSD_domain-containing"/>
</dbReference>
<feature type="compositionally biased region" description="Acidic residues" evidence="1">
    <location>
        <begin position="378"/>
        <end position="390"/>
    </location>
</feature>
<feature type="compositionally biased region" description="Acidic residues" evidence="1">
    <location>
        <begin position="477"/>
        <end position="486"/>
    </location>
</feature>
<dbReference type="InterPro" id="IPR005607">
    <property type="entry name" value="BSD_dom"/>
</dbReference>
<feature type="compositionally biased region" description="Polar residues" evidence="1">
    <location>
        <begin position="111"/>
        <end position="124"/>
    </location>
</feature>
<protein>
    <recommendedName>
        <fullName evidence="2">BSD domain-containing protein</fullName>
    </recommendedName>
</protein>
<dbReference type="eggNOG" id="ENOG502SJ85">
    <property type="taxonomic scope" value="Eukaryota"/>
</dbReference>
<name>A0A0W0FHB1_MONRR</name>
<dbReference type="InterPro" id="IPR035925">
    <property type="entry name" value="BSD_dom_sf"/>
</dbReference>
<dbReference type="AlphaFoldDB" id="A0A0W0FHB1"/>
<sequence length="486" mass="53040">MNFLDPYDINASATSNTPTSNDQNQSLNDEVTQVMSSLNRFWGGFRQQSQSVLQTARKDFSDVVVQAQKEFSRLTAEGPKESEDQPTASTSSAASSADDVQPRASVETVKPGSSSTLTEEPANASTNAYSVQNLFSRLQSALPPNVVSAVQENIPQSVKHLSENTDFAQLRTTLTTEFTRLQGVTRAQAEEYVQKSEALLREAVKEAGEVFKDAVKVIPPDQVGAGGAGSGFIWDGTDMWMLPSEDAETNASTDKGKEKITSTAVATRAEALVKRLKGDPNILRHDPESEQGVRETYLKWVEQNSLDKGMDNEEWNSKINSHLDQTEDGRALQKTLDTLVPAEIPRNVFWKRYFFRVHQIREEEEKRKALIQGTIESEDDFSWEDDDAEEVPSTNQKGKTPTSEATKGQNVVPATHSAKGSTPESTSVTPTSPQAHTPANTSPRESSEESYDLVSSGNVSGSGEGKGPAKQTAPGDAAEDDDSDWE</sequence>
<gene>
    <name evidence="3" type="ORF">WG66_11846</name>
</gene>
<feature type="compositionally biased region" description="Polar residues" evidence="1">
    <location>
        <begin position="392"/>
        <end position="409"/>
    </location>
</feature>
<dbReference type="GO" id="GO:0005737">
    <property type="term" value="C:cytoplasm"/>
    <property type="evidence" value="ECO:0007669"/>
    <property type="project" value="TreeGrafter"/>
</dbReference>
<accession>A0A0W0FHB1</accession>
<proteinExistence type="predicted"/>
<dbReference type="SMART" id="SM00751">
    <property type="entry name" value="BSD"/>
    <property type="match status" value="1"/>
</dbReference>
<feature type="region of interest" description="Disordered" evidence="1">
    <location>
        <begin position="74"/>
        <end position="124"/>
    </location>
</feature>
<dbReference type="Proteomes" id="UP000054988">
    <property type="component" value="Unassembled WGS sequence"/>
</dbReference>
<evidence type="ECO:0000313" key="4">
    <source>
        <dbReference type="Proteomes" id="UP000054988"/>
    </source>
</evidence>
<dbReference type="Gene3D" id="1.10.3970.10">
    <property type="entry name" value="BSD domain"/>
    <property type="match status" value="1"/>
</dbReference>
<comment type="caution">
    <text evidence="3">The sequence shown here is derived from an EMBL/GenBank/DDBJ whole genome shotgun (WGS) entry which is preliminary data.</text>
</comment>
<dbReference type="PANTHER" id="PTHR16019">
    <property type="entry name" value="SYNAPSE-ASSOCIATED PROTEIN"/>
    <property type="match status" value="1"/>
</dbReference>
<feature type="region of interest" description="Disordered" evidence="1">
    <location>
        <begin position="378"/>
        <end position="486"/>
    </location>
</feature>
<evidence type="ECO:0000256" key="1">
    <source>
        <dbReference type="SAM" id="MobiDB-lite"/>
    </source>
</evidence>
<dbReference type="PANTHER" id="PTHR16019:SF5">
    <property type="entry name" value="BSD DOMAIN-CONTAINING PROTEIN 1"/>
    <property type="match status" value="1"/>
</dbReference>
<feature type="compositionally biased region" description="Polar residues" evidence="1">
    <location>
        <begin position="434"/>
        <end position="444"/>
    </location>
</feature>
<evidence type="ECO:0000259" key="2">
    <source>
        <dbReference type="PROSITE" id="PS50858"/>
    </source>
</evidence>
<feature type="domain" description="BSD" evidence="2">
    <location>
        <begin position="300"/>
        <end position="361"/>
    </location>
</feature>
<dbReference type="PROSITE" id="PS50858">
    <property type="entry name" value="BSD"/>
    <property type="match status" value="1"/>
</dbReference>
<feature type="compositionally biased region" description="Polar residues" evidence="1">
    <location>
        <begin position="11"/>
        <end position="29"/>
    </location>
</feature>
<feature type="compositionally biased region" description="Low complexity" evidence="1">
    <location>
        <begin position="421"/>
        <end position="433"/>
    </location>
</feature>
<dbReference type="EMBL" id="LATX01001986">
    <property type="protein sequence ID" value="KTB35681.1"/>
    <property type="molecule type" value="Genomic_DNA"/>
</dbReference>
<feature type="compositionally biased region" description="Low complexity" evidence="1">
    <location>
        <begin position="87"/>
        <end position="97"/>
    </location>
</feature>